<feature type="compositionally biased region" description="Low complexity" evidence="1">
    <location>
        <begin position="13"/>
        <end position="30"/>
    </location>
</feature>
<organism evidence="2 3">
    <name type="scientific">Catellatospora coxensis</name>
    <dbReference type="NCBI Taxonomy" id="310354"/>
    <lineage>
        <taxon>Bacteria</taxon>
        <taxon>Bacillati</taxon>
        <taxon>Actinomycetota</taxon>
        <taxon>Actinomycetes</taxon>
        <taxon>Micromonosporales</taxon>
        <taxon>Micromonosporaceae</taxon>
        <taxon>Catellatospora</taxon>
    </lineage>
</organism>
<protein>
    <submittedName>
        <fullName evidence="2">Uncharacterized protein</fullName>
    </submittedName>
</protein>
<dbReference type="EMBL" id="BONI01000130">
    <property type="protein sequence ID" value="GIG11356.1"/>
    <property type="molecule type" value="Genomic_DNA"/>
</dbReference>
<evidence type="ECO:0000313" key="3">
    <source>
        <dbReference type="Proteomes" id="UP000630887"/>
    </source>
</evidence>
<proteinExistence type="predicted"/>
<comment type="caution">
    <text evidence="2">The sequence shown here is derived from an EMBL/GenBank/DDBJ whole genome shotgun (WGS) entry which is preliminary data.</text>
</comment>
<evidence type="ECO:0000313" key="2">
    <source>
        <dbReference type="EMBL" id="GIG11356.1"/>
    </source>
</evidence>
<dbReference type="AlphaFoldDB" id="A0A8J3PBH7"/>
<evidence type="ECO:0000256" key="1">
    <source>
        <dbReference type="SAM" id="MobiDB-lite"/>
    </source>
</evidence>
<gene>
    <name evidence="2" type="ORF">Cco03nite_80560</name>
</gene>
<feature type="region of interest" description="Disordered" evidence="1">
    <location>
        <begin position="1"/>
        <end position="90"/>
    </location>
</feature>
<keyword evidence="3" id="KW-1185">Reference proteome</keyword>
<dbReference type="Proteomes" id="UP000630887">
    <property type="component" value="Unassembled WGS sequence"/>
</dbReference>
<accession>A0A8J3PBH7</accession>
<reference evidence="2 3" key="1">
    <citation type="submission" date="2021-01" db="EMBL/GenBank/DDBJ databases">
        <title>Whole genome shotgun sequence of Catellatospora coxensis NBRC 107359.</title>
        <authorList>
            <person name="Komaki H."/>
            <person name="Tamura T."/>
        </authorList>
    </citation>
    <scope>NUCLEOTIDE SEQUENCE [LARGE SCALE GENOMIC DNA]</scope>
    <source>
        <strain evidence="2 3">NBRC 107359</strain>
    </source>
</reference>
<feature type="compositionally biased region" description="Basic and acidic residues" evidence="1">
    <location>
        <begin position="38"/>
        <end position="50"/>
    </location>
</feature>
<feature type="compositionally biased region" description="Low complexity" evidence="1">
    <location>
        <begin position="76"/>
        <end position="90"/>
    </location>
</feature>
<sequence length="90" mass="9252">MLRGGSDPGSSGVPAVPDAAVPVQVPAQAASSGLSPQEEQHEELPQHDDALLLELPEEAPVSGRAAESRIEVTDRSSSSSSSTLKSSFDI</sequence>
<name>A0A8J3PBH7_9ACTN</name>